<proteinExistence type="predicted"/>
<evidence type="ECO:0000313" key="1">
    <source>
        <dbReference type="EMBL" id="UYP44272.1"/>
    </source>
</evidence>
<evidence type="ECO:0000313" key="2">
    <source>
        <dbReference type="Proteomes" id="UP001208689"/>
    </source>
</evidence>
<name>A0ABY6HPH6_9ARCH</name>
<dbReference type="EMBL" id="CP104013">
    <property type="protein sequence ID" value="UYP44272.1"/>
    <property type="molecule type" value="Genomic_DNA"/>
</dbReference>
<sequence>MKERKKISFKLMPDFQCDPLWWGKDSAKVGNIDPNTLPISSFLKKKLYDWAKQFDSTLNLKEPNRSTEFEDLNIVQFQEEGKNIKYLLECEIGHKYQIEYCLPSLEKKTEH</sequence>
<accession>A0ABY6HPH6</accession>
<organism evidence="1 2">
    <name type="scientific">Candidatus Lokiarchaeum ossiferum</name>
    <dbReference type="NCBI Taxonomy" id="2951803"/>
    <lineage>
        <taxon>Archaea</taxon>
        <taxon>Promethearchaeati</taxon>
        <taxon>Promethearchaeota</taxon>
        <taxon>Promethearchaeia</taxon>
        <taxon>Promethearchaeales</taxon>
        <taxon>Promethearchaeaceae</taxon>
        <taxon>Candidatus Lokiarchaeum</taxon>
    </lineage>
</organism>
<reference evidence="1" key="1">
    <citation type="submission" date="2022-09" db="EMBL/GenBank/DDBJ databases">
        <title>Actin cytoskeleton and complex cell architecture in an #Asgard archaeon.</title>
        <authorList>
            <person name="Ponce Toledo R.I."/>
            <person name="Schleper C."/>
            <person name="Rodrigues Oliveira T."/>
            <person name="Wollweber F."/>
            <person name="Xu J."/>
            <person name="Rittmann S."/>
            <person name="Klingl A."/>
            <person name="Pilhofer M."/>
        </authorList>
    </citation>
    <scope>NUCLEOTIDE SEQUENCE</scope>
    <source>
        <strain evidence="1">B-35</strain>
    </source>
</reference>
<dbReference type="Proteomes" id="UP001208689">
    <property type="component" value="Chromosome"/>
</dbReference>
<protein>
    <submittedName>
        <fullName evidence="1">Uncharacterized protein</fullName>
    </submittedName>
</protein>
<keyword evidence="2" id="KW-1185">Reference proteome</keyword>
<gene>
    <name evidence="1" type="ORF">NEF87_000557</name>
</gene>